<evidence type="ECO:0000313" key="12">
    <source>
        <dbReference type="EMBL" id="PWW76925.1"/>
    </source>
</evidence>
<keyword evidence="7" id="KW-0819">tRNA processing</keyword>
<evidence type="ECO:0000256" key="9">
    <source>
        <dbReference type="ARBA" id="ARBA00033309"/>
    </source>
</evidence>
<reference evidence="12 13" key="1">
    <citation type="submission" date="2018-03" db="EMBL/GenBank/DDBJ databases">
        <title>Genomes of Pezizomycetes fungi and the evolution of truffles.</title>
        <authorList>
            <person name="Murat C."/>
            <person name="Payen T."/>
            <person name="Noel B."/>
            <person name="Kuo A."/>
            <person name="Martin F.M."/>
        </authorList>
    </citation>
    <scope>NUCLEOTIDE SEQUENCE [LARGE SCALE GENOMIC DNA]</scope>
    <source>
        <strain evidence="12">091103-1</strain>
    </source>
</reference>
<dbReference type="Proteomes" id="UP000246991">
    <property type="component" value="Unassembled WGS sequence"/>
</dbReference>
<feature type="compositionally biased region" description="Polar residues" evidence="10">
    <location>
        <begin position="418"/>
        <end position="435"/>
    </location>
</feature>
<feature type="region of interest" description="Disordered" evidence="10">
    <location>
        <begin position="103"/>
        <end position="122"/>
    </location>
</feature>
<feature type="region of interest" description="Disordered" evidence="10">
    <location>
        <begin position="410"/>
        <end position="445"/>
    </location>
</feature>
<comment type="caution">
    <text evidence="12">The sequence shown here is derived from an EMBL/GenBank/DDBJ whole genome shotgun (WGS) entry which is preliminary data.</text>
</comment>
<keyword evidence="8" id="KW-0539">Nucleus</keyword>
<evidence type="ECO:0000256" key="4">
    <source>
        <dbReference type="ARBA" id="ARBA00022603"/>
    </source>
</evidence>
<evidence type="ECO:0000256" key="10">
    <source>
        <dbReference type="SAM" id="MobiDB-lite"/>
    </source>
</evidence>
<evidence type="ECO:0000256" key="7">
    <source>
        <dbReference type="ARBA" id="ARBA00022694"/>
    </source>
</evidence>
<feature type="domain" description="tRNA (adenine(58)-N(1))-methyltransferase catalytic subunit TRM61 C-terminal" evidence="11">
    <location>
        <begin position="126"/>
        <end position="282"/>
    </location>
</feature>
<dbReference type="SUPFAM" id="SSF53335">
    <property type="entry name" value="S-adenosyl-L-methionine-dependent methyltransferases"/>
    <property type="match status" value="1"/>
</dbReference>
<feature type="compositionally biased region" description="Low complexity" evidence="10">
    <location>
        <begin position="286"/>
        <end position="298"/>
    </location>
</feature>
<evidence type="ECO:0000256" key="5">
    <source>
        <dbReference type="ARBA" id="ARBA00022679"/>
    </source>
</evidence>
<dbReference type="PANTHER" id="PTHR12133">
    <property type="entry name" value="TRNA (ADENINE(58)-N(1))-METHYLTRANSFERASE"/>
    <property type="match status" value="1"/>
</dbReference>
<evidence type="ECO:0000313" key="13">
    <source>
        <dbReference type="Proteomes" id="UP000246991"/>
    </source>
</evidence>
<proteinExistence type="predicted"/>
<feature type="region of interest" description="Disordered" evidence="10">
    <location>
        <begin position="494"/>
        <end position="578"/>
    </location>
</feature>
<accession>A0A317SR14</accession>
<keyword evidence="5" id="KW-0808">Transferase</keyword>
<dbReference type="STRING" id="42249.A0A317SR14"/>
<dbReference type="EC" id="2.1.1.220" evidence="2"/>
<dbReference type="GO" id="GO:0030488">
    <property type="term" value="P:tRNA methylation"/>
    <property type="evidence" value="ECO:0007669"/>
    <property type="project" value="InterPro"/>
</dbReference>
<keyword evidence="4" id="KW-0489">Methyltransferase</keyword>
<feature type="compositionally biased region" description="Low complexity" evidence="10">
    <location>
        <begin position="10"/>
        <end position="27"/>
    </location>
</feature>
<evidence type="ECO:0000259" key="11">
    <source>
        <dbReference type="Pfam" id="PF08704"/>
    </source>
</evidence>
<gene>
    <name evidence="12" type="ORF">C7212DRAFT_279238</name>
</gene>
<feature type="region of interest" description="Disordered" evidence="10">
    <location>
        <begin position="1"/>
        <end position="27"/>
    </location>
</feature>
<feature type="compositionally biased region" description="Acidic residues" evidence="10">
    <location>
        <begin position="540"/>
        <end position="549"/>
    </location>
</feature>
<evidence type="ECO:0000256" key="3">
    <source>
        <dbReference type="ARBA" id="ARBA00015963"/>
    </source>
</evidence>
<keyword evidence="6" id="KW-0949">S-adenosyl-L-methionine</keyword>
<dbReference type="AlphaFoldDB" id="A0A317SR14"/>
<evidence type="ECO:0000256" key="2">
    <source>
        <dbReference type="ARBA" id="ARBA00012796"/>
    </source>
</evidence>
<dbReference type="GO" id="GO:0031515">
    <property type="term" value="C:tRNA (m1A) methyltransferase complex"/>
    <property type="evidence" value="ECO:0007669"/>
    <property type="project" value="InterPro"/>
</dbReference>
<comment type="subcellular location">
    <subcellularLocation>
        <location evidence="1">Nucleus</location>
    </subcellularLocation>
</comment>
<dbReference type="Pfam" id="PF08704">
    <property type="entry name" value="GCD14"/>
    <property type="match status" value="2"/>
</dbReference>
<dbReference type="GO" id="GO:0160107">
    <property type="term" value="F:tRNA (adenine(58)-N1)-methyltransferase activity"/>
    <property type="evidence" value="ECO:0007669"/>
    <property type="project" value="UniProtKB-EC"/>
</dbReference>
<dbReference type="PROSITE" id="PS51620">
    <property type="entry name" value="SAM_TRM61"/>
    <property type="match status" value="1"/>
</dbReference>
<dbReference type="OrthoDB" id="1925287at2759"/>
<evidence type="ECO:0000256" key="6">
    <source>
        <dbReference type="ARBA" id="ARBA00022691"/>
    </source>
</evidence>
<evidence type="ECO:0000256" key="8">
    <source>
        <dbReference type="ARBA" id="ARBA00023242"/>
    </source>
</evidence>
<dbReference type="GO" id="GO:0005634">
    <property type="term" value="C:nucleus"/>
    <property type="evidence" value="ECO:0007669"/>
    <property type="project" value="UniProtKB-SubCell"/>
</dbReference>
<dbReference type="PANTHER" id="PTHR12133:SF2">
    <property type="entry name" value="TRNA (ADENINE(58)-N(1))-METHYLTRANSFERASE CATALYTIC SUBUNIT TRMT61A"/>
    <property type="match status" value="1"/>
</dbReference>
<dbReference type="InterPro" id="IPR029063">
    <property type="entry name" value="SAM-dependent_MTases_sf"/>
</dbReference>
<protein>
    <recommendedName>
        <fullName evidence="3">tRNA (adenine(58)-N(1))-methyltransferase catalytic subunit TRM61</fullName>
        <ecNumber evidence="2">2.1.1.220</ecNumber>
    </recommendedName>
    <alternativeName>
        <fullName evidence="9">tRNA(m1A58)-methyltransferase subunit TRM61</fullName>
    </alternativeName>
</protein>
<feature type="domain" description="tRNA (adenine(58)-N(1))-methyltransferase catalytic subunit TRM61 C-terminal" evidence="11">
    <location>
        <begin position="335"/>
        <end position="467"/>
    </location>
</feature>
<dbReference type="Gene3D" id="3.10.330.20">
    <property type="match status" value="1"/>
</dbReference>
<dbReference type="InterPro" id="IPR014816">
    <property type="entry name" value="tRNA_MeTrfase_Gcd14"/>
</dbReference>
<dbReference type="EMBL" id="PYWC01000029">
    <property type="protein sequence ID" value="PWW76925.1"/>
    <property type="molecule type" value="Genomic_DNA"/>
</dbReference>
<organism evidence="12 13">
    <name type="scientific">Tuber magnatum</name>
    <name type="common">white Piedmont truffle</name>
    <dbReference type="NCBI Taxonomy" id="42249"/>
    <lineage>
        <taxon>Eukaryota</taxon>
        <taxon>Fungi</taxon>
        <taxon>Dikarya</taxon>
        <taxon>Ascomycota</taxon>
        <taxon>Pezizomycotina</taxon>
        <taxon>Pezizomycetes</taxon>
        <taxon>Pezizales</taxon>
        <taxon>Tuberaceae</taxon>
        <taxon>Tuber</taxon>
    </lineage>
</organism>
<name>A0A317SR14_9PEZI</name>
<evidence type="ECO:0000256" key="1">
    <source>
        <dbReference type="ARBA" id="ARBA00004123"/>
    </source>
</evidence>
<feature type="compositionally biased region" description="Basic and acidic residues" evidence="10">
    <location>
        <begin position="508"/>
        <end position="539"/>
    </location>
</feature>
<dbReference type="InterPro" id="IPR049470">
    <property type="entry name" value="TRM61_C"/>
</dbReference>
<sequence length="578" mass="63696">MSEVPEPEMAPASNPLPSPSAFLHTPESIPYSSSPSIIHLKRDLLVPLSFQSNKDQPETHDTRAAAYSSKGVLNTRFGDFPHSSIVGIPYGSQVLAAPLTNNEWNRKRKRREDPSEGATAEPKSTGFLHVLAPTAELWTASLPHRTQVVYTPDSSFILHKLQVRPGSVLIEAGAGSGSFTHAGVRAVYNGYPDGRSGIGKEGRKGKVFSFEFHKERVQKLIDEVERHRLDGLVEIVHRDVCKDGFLVTKMVGEQEEEGISPRATAVFLDLPAPWLALPHLTRRTRPTPSLPTSTGLTPSPSPGPTVAEDGSVTISNDKASNEPYDSGKPSALSSTEAVRICTFSPCIEQVTRTVSVLRKLGWVDIEMVEVQHRRIEVRRLNPKGYENGAGPRTVAEAVQRLKWVGEYREHKRERDSADSTATTVKQSPTEAWRTQNSREKEGAKDGKIITRTEPEIKSHTSYLVFAVLPREWTAEDEATAQALVEQTTKSVVNAPVDGNLKGNGKLKWKGEKEEKPMSKRQIKRAEREKRKTEEGKVEGDEAIEDEMIEGESAPPGNEEEGKDIPSAEGGNYKMEVDG</sequence>
<feature type="region of interest" description="Disordered" evidence="10">
    <location>
        <begin position="281"/>
        <end position="331"/>
    </location>
</feature>
<feature type="compositionally biased region" description="Basic and acidic residues" evidence="10">
    <location>
        <begin position="436"/>
        <end position="445"/>
    </location>
</feature>
<keyword evidence="13" id="KW-1185">Reference proteome</keyword>
<dbReference type="Gene3D" id="3.40.50.150">
    <property type="entry name" value="Vaccinia Virus protein VP39"/>
    <property type="match status" value="1"/>
</dbReference>